<dbReference type="Proteomes" id="UP001057402">
    <property type="component" value="Chromosome 9"/>
</dbReference>
<proteinExistence type="predicted"/>
<comment type="caution">
    <text evidence="1">The sequence shown here is derived from an EMBL/GenBank/DDBJ whole genome shotgun (WGS) entry which is preliminary data.</text>
</comment>
<evidence type="ECO:0000313" key="1">
    <source>
        <dbReference type="EMBL" id="KAI4326090.1"/>
    </source>
</evidence>
<organism evidence="1 2">
    <name type="scientific">Melastoma candidum</name>
    <dbReference type="NCBI Taxonomy" id="119954"/>
    <lineage>
        <taxon>Eukaryota</taxon>
        <taxon>Viridiplantae</taxon>
        <taxon>Streptophyta</taxon>
        <taxon>Embryophyta</taxon>
        <taxon>Tracheophyta</taxon>
        <taxon>Spermatophyta</taxon>
        <taxon>Magnoliopsida</taxon>
        <taxon>eudicotyledons</taxon>
        <taxon>Gunneridae</taxon>
        <taxon>Pentapetalae</taxon>
        <taxon>rosids</taxon>
        <taxon>malvids</taxon>
        <taxon>Myrtales</taxon>
        <taxon>Melastomataceae</taxon>
        <taxon>Melastomatoideae</taxon>
        <taxon>Melastomateae</taxon>
        <taxon>Melastoma</taxon>
    </lineage>
</organism>
<dbReference type="EMBL" id="CM042888">
    <property type="protein sequence ID" value="KAI4326090.1"/>
    <property type="molecule type" value="Genomic_DNA"/>
</dbReference>
<sequence length="718" mass="81603">MAAASSSASASLSGPRDGSSRTFVFVEWDVPIPILELLEHALYLEGIHADGDIGSSRVAVSFFSKYSLSSFCFFDELVDIMDRRRRGELIVLPVFCGVDPGDMGRFGEAFLAEEINRNRSNPFRVKVIERWKKALREVGCLSGWHLDGRVDRKMEDLVKIIVKEVAFKLCNWRSGLAEARWGYDVFLSFRGPDCRNTIIGHLYRALCQKGIRTFKDNEELEVGQTRSEVFEAIKGSRIAIILLSQNYAHSKWCLDELTKIMECKVLNKLIVLPIFYRVSPGDVRLGKKENGEKGSYQSAMEEMEARYRKDSEMVEGWKEALWEAGDSMGFCLPEGADEGDVVVQVTKKVAKILNHVLLEVAEYPVGISSRLQDVKRLLDTDPSADTIHVLGILGPGGVGKTTLSKAICNDIARDFDSWCFLSKVRETALVDLQRTLLRELLYENDLMVSSVDMGKVMIQHRLCNKRVLVILDDVDEFDQINALAGNVDWFGKGSRIIITTRNRHLLNSYEVRFIYEARLFDDDEAEDFFRYNVTNGRRRSLDIERSLINRFLLYAKGLPLALQVLGRSLCGRSMPEWENMLRKLDHDPPESIISVLKVSFDGLDYAQQEVFLDIACFFKGWDRDYVVKVLNGCGFHMMIDVNILSERCLITIEDGKFQMHDLLEAMGKIIAYGKCSGEVGIQSRTWLYDEFADMLSENMVRILWSHVAFIGMSSLVMI</sequence>
<accession>A0ACB9MUG6</accession>
<gene>
    <name evidence="1" type="ORF">MLD38_031437</name>
</gene>
<reference evidence="2" key="1">
    <citation type="journal article" date="2023" name="Front. Plant Sci.">
        <title>Chromosomal-level genome assembly of Melastoma candidum provides insights into trichome evolution.</title>
        <authorList>
            <person name="Zhong Y."/>
            <person name="Wu W."/>
            <person name="Sun C."/>
            <person name="Zou P."/>
            <person name="Liu Y."/>
            <person name="Dai S."/>
            <person name="Zhou R."/>
        </authorList>
    </citation>
    <scope>NUCLEOTIDE SEQUENCE [LARGE SCALE GENOMIC DNA]</scope>
</reference>
<protein>
    <submittedName>
        <fullName evidence="1">Uncharacterized protein</fullName>
    </submittedName>
</protein>
<evidence type="ECO:0000313" key="2">
    <source>
        <dbReference type="Proteomes" id="UP001057402"/>
    </source>
</evidence>
<keyword evidence="2" id="KW-1185">Reference proteome</keyword>
<name>A0ACB9MUG6_9MYRT</name>